<dbReference type="Gene3D" id="1.10.10.10">
    <property type="entry name" value="Winged helix-like DNA-binding domain superfamily/Winged helix DNA-binding domain"/>
    <property type="match status" value="1"/>
</dbReference>
<dbReference type="Pfam" id="PF12802">
    <property type="entry name" value="MarR_2"/>
    <property type="match status" value="1"/>
</dbReference>
<accession>A0A2T4UDK3</accession>
<dbReference type="GO" id="GO:0003677">
    <property type="term" value="F:DNA binding"/>
    <property type="evidence" value="ECO:0007669"/>
    <property type="project" value="UniProtKB-KW"/>
</dbReference>
<dbReference type="InterPro" id="IPR036390">
    <property type="entry name" value="WH_DNA-bd_sf"/>
</dbReference>
<dbReference type="PROSITE" id="PS51257">
    <property type="entry name" value="PROKAR_LIPOPROTEIN"/>
    <property type="match status" value="1"/>
</dbReference>
<feature type="domain" description="HTH marR-type" evidence="4">
    <location>
        <begin position="36"/>
        <end position="169"/>
    </location>
</feature>
<keyword evidence="2" id="KW-0238">DNA-binding</keyword>
<evidence type="ECO:0000313" key="5">
    <source>
        <dbReference type="EMBL" id="PTL55578.1"/>
    </source>
</evidence>
<dbReference type="PRINTS" id="PR00598">
    <property type="entry name" value="HTHMARR"/>
</dbReference>
<dbReference type="InterPro" id="IPR023187">
    <property type="entry name" value="Tscrpt_reg_MarR-type_CS"/>
</dbReference>
<sequence>MSPVSPRARDMRHASHMHLTNAGIVACIMQTKATRHDTIELLLRRIYGIGMVQRELARQASQELGSNGFTTLAVVHTHGPLRIGDIAQRLGVDVSVASRQVTALVKVGYLERQADEADGRAQLIATTDAGTTVLRDCHQRMVREFEGVLDDWTEPEIEALTAGLERLREDFTR</sequence>
<protein>
    <recommendedName>
        <fullName evidence="4">HTH marR-type domain-containing protein</fullName>
    </recommendedName>
</protein>
<comment type="caution">
    <text evidence="5">The sequence shown here is derived from an EMBL/GenBank/DDBJ whole genome shotgun (WGS) entry which is preliminary data.</text>
</comment>
<dbReference type="SMART" id="SM00347">
    <property type="entry name" value="HTH_MARR"/>
    <property type="match status" value="1"/>
</dbReference>
<keyword evidence="3" id="KW-0804">Transcription</keyword>
<evidence type="ECO:0000259" key="4">
    <source>
        <dbReference type="PROSITE" id="PS50995"/>
    </source>
</evidence>
<dbReference type="InterPro" id="IPR000835">
    <property type="entry name" value="HTH_MarR-typ"/>
</dbReference>
<dbReference type="SUPFAM" id="SSF46785">
    <property type="entry name" value="Winged helix' DNA-binding domain"/>
    <property type="match status" value="1"/>
</dbReference>
<evidence type="ECO:0000313" key="6">
    <source>
        <dbReference type="Proteomes" id="UP000240739"/>
    </source>
</evidence>
<evidence type="ECO:0000256" key="2">
    <source>
        <dbReference type="ARBA" id="ARBA00023125"/>
    </source>
</evidence>
<evidence type="ECO:0000256" key="1">
    <source>
        <dbReference type="ARBA" id="ARBA00023015"/>
    </source>
</evidence>
<dbReference type="GO" id="GO:0006950">
    <property type="term" value="P:response to stress"/>
    <property type="evidence" value="ECO:0007669"/>
    <property type="project" value="TreeGrafter"/>
</dbReference>
<reference evidence="5 6" key="1">
    <citation type="submission" date="2018-03" db="EMBL/GenBank/DDBJ databases">
        <title>Aquarubrobacter algicola gen. nov., sp. nov., a novel actinobacterium isolated from shallow eutrophic lake during the end of cyanobacterial harmful algal blooms.</title>
        <authorList>
            <person name="Chun S.J."/>
        </authorList>
    </citation>
    <scope>NUCLEOTIDE SEQUENCE [LARGE SCALE GENOMIC DNA]</scope>
    <source>
        <strain evidence="5 6">Seoho-28</strain>
    </source>
</reference>
<dbReference type="PROSITE" id="PS50995">
    <property type="entry name" value="HTH_MARR_2"/>
    <property type="match status" value="1"/>
</dbReference>
<evidence type="ECO:0000256" key="3">
    <source>
        <dbReference type="ARBA" id="ARBA00023163"/>
    </source>
</evidence>
<proteinExistence type="predicted"/>
<name>A0A2T4UDK3_9ACTN</name>
<organism evidence="5 6">
    <name type="scientific">Paraconexibacter algicola</name>
    <dbReference type="NCBI Taxonomy" id="2133960"/>
    <lineage>
        <taxon>Bacteria</taxon>
        <taxon>Bacillati</taxon>
        <taxon>Actinomycetota</taxon>
        <taxon>Thermoleophilia</taxon>
        <taxon>Solirubrobacterales</taxon>
        <taxon>Paraconexibacteraceae</taxon>
        <taxon>Paraconexibacter</taxon>
    </lineage>
</organism>
<keyword evidence="6" id="KW-1185">Reference proteome</keyword>
<dbReference type="InterPro" id="IPR039422">
    <property type="entry name" value="MarR/SlyA-like"/>
</dbReference>
<dbReference type="InterPro" id="IPR036388">
    <property type="entry name" value="WH-like_DNA-bd_sf"/>
</dbReference>
<dbReference type="AlphaFoldDB" id="A0A2T4UDK3"/>
<dbReference type="EMBL" id="PYYB01000003">
    <property type="protein sequence ID" value="PTL55578.1"/>
    <property type="molecule type" value="Genomic_DNA"/>
</dbReference>
<dbReference type="PANTHER" id="PTHR33164">
    <property type="entry name" value="TRANSCRIPTIONAL REGULATOR, MARR FAMILY"/>
    <property type="match status" value="1"/>
</dbReference>
<gene>
    <name evidence="5" type="ORF">C7Y72_18205</name>
</gene>
<dbReference type="GO" id="GO:0003700">
    <property type="term" value="F:DNA-binding transcription factor activity"/>
    <property type="evidence" value="ECO:0007669"/>
    <property type="project" value="InterPro"/>
</dbReference>
<dbReference type="Proteomes" id="UP000240739">
    <property type="component" value="Unassembled WGS sequence"/>
</dbReference>
<keyword evidence="1" id="KW-0805">Transcription regulation</keyword>
<dbReference type="PROSITE" id="PS01117">
    <property type="entry name" value="HTH_MARR_1"/>
    <property type="match status" value="1"/>
</dbReference>
<dbReference type="PANTHER" id="PTHR33164:SF57">
    <property type="entry name" value="MARR-FAMILY TRANSCRIPTIONAL REGULATOR"/>
    <property type="match status" value="1"/>
</dbReference>